<proteinExistence type="inferred from homology"/>
<dbReference type="Pfam" id="PF00528">
    <property type="entry name" value="BPD_transp_1"/>
    <property type="match status" value="1"/>
</dbReference>
<dbReference type="PROSITE" id="PS50928">
    <property type="entry name" value="ABC_TM1"/>
    <property type="match status" value="1"/>
</dbReference>
<evidence type="ECO:0000256" key="5">
    <source>
        <dbReference type="ARBA" id="ARBA00022989"/>
    </source>
</evidence>
<evidence type="ECO:0000256" key="2">
    <source>
        <dbReference type="ARBA" id="ARBA00022448"/>
    </source>
</evidence>
<dbReference type="PANTHER" id="PTHR30151:SF0">
    <property type="entry name" value="ABC TRANSPORTER PERMEASE PROTEIN MJ0413-RELATED"/>
    <property type="match status" value="1"/>
</dbReference>
<name>A0A931BU03_9HYPH</name>
<dbReference type="Gene3D" id="1.10.3720.10">
    <property type="entry name" value="MetI-like"/>
    <property type="match status" value="1"/>
</dbReference>
<dbReference type="SUPFAM" id="SSF161098">
    <property type="entry name" value="MetI-like"/>
    <property type="match status" value="1"/>
</dbReference>
<dbReference type="EMBL" id="JADQDO010000010">
    <property type="protein sequence ID" value="MBF9235140.1"/>
    <property type="molecule type" value="Genomic_DNA"/>
</dbReference>
<feature type="transmembrane region" description="Helical" evidence="7">
    <location>
        <begin position="137"/>
        <end position="156"/>
    </location>
</feature>
<dbReference type="AlphaFoldDB" id="A0A931BU03"/>
<feature type="transmembrane region" description="Helical" evidence="7">
    <location>
        <begin position="230"/>
        <end position="251"/>
    </location>
</feature>
<keyword evidence="6 7" id="KW-0472">Membrane</keyword>
<keyword evidence="2 7" id="KW-0813">Transport</keyword>
<dbReference type="InterPro" id="IPR000515">
    <property type="entry name" value="MetI-like"/>
</dbReference>
<comment type="subcellular location">
    <subcellularLocation>
        <location evidence="1 7">Cell membrane</location>
        <topology evidence="1 7">Multi-pass membrane protein</topology>
    </subcellularLocation>
</comment>
<gene>
    <name evidence="9" type="ORF">I2H38_17340</name>
</gene>
<organism evidence="9 10">
    <name type="scientific">Microvirga alba</name>
    <dbReference type="NCBI Taxonomy" id="2791025"/>
    <lineage>
        <taxon>Bacteria</taxon>
        <taxon>Pseudomonadati</taxon>
        <taxon>Pseudomonadota</taxon>
        <taxon>Alphaproteobacteria</taxon>
        <taxon>Hyphomicrobiales</taxon>
        <taxon>Methylobacteriaceae</taxon>
        <taxon>Microvirga</taxon>
    </lineage>
</organism>
<evidence type="ECO:0000256" key="6">
    <source>
        <dbReference type="ARBA" id="ARBA00023136"/>
    </source>
</evidence>
<feature type="transmembrane region" description="Helical" evidence="7">
    <location>
        <begin position="200"/>
        <end position="223"/>
    </location>
</feature>
<evidence type="ECO:0000256" key="3">
    <source>
        <dbReference type="ARBA" id="ARBA00022475"/>
    </source>
</evidence>
<sequence length="267" mass="29238">MNTPSHLHNRFLTRAALSLQENWPSIALFALGLLIWQYAVAFLQIPQYLLPTPSEIFLRIWKERWLLWSNLSITMIAAIAGFFLGFLIAVGLGTLFVFSRTAARALMPWTIIIRTIPILAIAPLMTIWLGFGIAPKIAVAALACFFPILINFYRGLGSISREIGELLSLVNASRVQGLIHVRIFAAMPFTFAALKISSGLAVVGAIVAEFTGANLGIGTLIVTAGYQQDAVMLFAGIIVSCIASVLFYYVVVAAEKLCLYWPEARMG</sequence>
<feature type="transmembrane region" description="Helical" evidence="7">
    <location>
        <begin position="26"/>
        <end position="45"/>
    </location>
</feature>
<reference evidence="9" key="1">
    <citation type="submission" date="2020-11" db="EMBL/GenBank/DDBJ databases">
        <authorList>
            <person name="Kim M.K."/>
        </authorList>
    </citation>
    <scope>NUCLEOTIDE SEQUENCE</scope>
    <source>
        <strain evidence="9">BT350</strain>
    </source>
</reference>
<accession>A0A931BU03</accession>
<comment type="similarity">
    <text evidence="7">Belongs to the binding-protein-dependent transport system permease family.</text>
</comment>
<dbReference type="GO" id="GO:0055085">
    <property type="term" value="P:transmembrane transport"/>
    <property type="evidence" value="ECO:0007669"/>
    <property type="project" value="InterPro"/>
</dbReference>
<feature type="domain" description="ABC transmembrane type-1" evidence="8">
    <location>
        <begin position="67"/>
        <end position="250"/>
    </location>
</feature>
<protein>
    <submittedName>
        <fullName evidence="9">ABC transporter permease</fullName>
    </submittedName>
</protein>
<evidence type="ECO:0000313" key="9">
    <source>
        <dbReference type="EMBL" id="MBF9235140.1"/>
    </source>
</evidence>
<dbReference type="InterPro" id="IPR035906">
    <property type="entry name" value="MetI-like_sf"/>
</dbReference>
<dbReference type="CDD" id="cd06261">
    <property type="entry name" value="TM_PBP2"/>
    <property type="match status" value="1"/>
</dbReference>
<keyword evidence="3" id="KW-1003">Cell membrane</keyword>
<comment type="caution">
    <text evidence="9">The sequence shown here is derived from an EMBL/GenBank/DDBJ whole genome shotgun (WGS) entry which is preliminary data.</text>
</comment>
<evidence type="ECO:0000256" key="1">
    <source>
        <dbReference type="ARBA" id="ARBA00004651"/>
    </source>
</evidence>
<dbReference type="PANTHER" id="PTHR30151">
    <property type="entry name" value="ALKANE SULFONATE ABC TRANSPORTER-RELATED, MEMBRANE SUBUNIT"/>
    <property type="match status" value="1"/>
</dbReference>
<evidence type="ECO:0000259" key="8">
    <source>
        <dbReference type="PROSITE" id="PS50928"/>
    </source>
</evidence>
<evidence type="ECO:0000256" key="7">
    <source>
        <dbReference type="RuleBase" id="RU363032"/>
    </source>
</evidence>
<feature type="transmembrane region" description="Helical" evidence="7">
    <location>
        <begin position="110"/>
        <end position="131"/>
    </location>
</feature>
<keyword evidence="5 7" id="KW-1133">Transmembrane helix</keyword>
<keyword evidence="10" id="KW-1185">Reference proteome</keyword>
<evidence type="ECO:0000256" key="4">
    <source>
        <dbReference type="ARBA" id="ARBA00022692"/>
    </source>
</evidence>
<feature type="transmembrane region" description="Helical" evidence="7">
    <location>
        <begin position="65"/>
        <end position="98"/>
    </location>
</feature>
<keyword evidence="4 7" id="KW-0812">Transmembrane</keyword>
<dbReference type="RefSeq" id="WP_196273134.1">
    <property type="nucleotide sequence ID" value="NZ_JADQDO010000010.1"/>
</dbReference>
<evidence type="ECO:0000313" key="10">
    <source>
        <dbReference type="Proteomes" id="UP000599312"/>
    </source>
</evidence>
<dbReference type="GO" id="GO:0005886">
    <property type="term" value="C:plasma membrane"/>
    <property type="evidence" value="ECO:0007669"/>
    <property type="project" value="UniProtKB-SubCell"/>
</dbReference>
<dbReference type="Proteomes" id="UP000599312">
    <property type="component" value="Unassembled WGS sequence"/>
</dbReference>